<feature type="domain" description="VWFA" evidence="2">
    <location>
        <begin position="477"/>
        <end position="660"/>
    </location>
</feature>
<name>A0ABV8MPZ2_9NEIS</name>
<dbReference type="SUPFAM" id="SSF53300">
    <property type="entry name" value="vWA-like"/>
    <property type="match status" value="1"/>
</dbReference>
<protein>
    <submittedName>
        <fullName evidence="3">Nitric oxide reductase activation protein NorD</fullName>
    </submittedName>
</protein>
<comment type="caution">
    <text evidence="3">The sequence shown here is derived from an EMBL/GenBank/DDBJ whole genome shotgun (WGS) entry which is preliminary data.</text>
</comment>
<dbReference type="SMART" id="SM00327">
    <property type="entry name" value="VWA"/>
    <property type="match status" value="1"/>
</dbReference>
<dbReference type="InterPro" id="IPR051928">
    <property type="entry name" value="NorD/CobT"/>
</dbReference>
<dbReference type="PANTHER" id="PTHR41248:SF1">
    <property type="entry name" value="NORD PROTEIN"/>
    <property type="match status" value="1"/>
</dbReference>
<dbReference type="Gene3D" id="3.40.50.410">
    <property type="entry name" value="von Willebrand factor, type A domain"/>
    <property type="match status" value="1"/>
</dbReference>
<dbReference type="EMBL" id="JBHSBU010000001">
    <property type="protein sequence ID" value="MFC4159161.1"/>
    <property type="molecule type" value="Genomic_DNA"/>
</dbReference>
<reference evidence="4" key="1">
    <citation type="journal article" date="2019" name="Int. J. Syst. Evol. Microbiol.">
        <title>The Global Catalogue of Microorganisms (GCM) 10K type strain sequencing project: providing services to taxonomists for standard genome sequencing and annotation.</title>
        <authorList>
            <consortium name="The Broad Institute Genomics Platform"/>
            <consortium name="The Broad Institute Genome Sequencing Center for Infectious Disease"/>
            <person name="Wu L."/>
            <person name="Ma J."/>
        </authorList>
    </citation>
    <scope>NUCLEOTIDE SEQUENCE [LARGE SCALE GENOMIC DNA]</scope>
    <source>
        <strain evidence="4">LMG 29894</strain>
    </source>
</reference>
<gene>
    <name evidence="3" type="ORF">ACFOW7_07295</name>
</gene>
<feature type="region of interest" description="Disordered" evidence="1">
    <location>
        <begin position="260"/>
        <end position="321"/>
    </location>
</feature>
<accession>A0ABV8MPZ2</accession>
<proteinExistence type="predicted"/>
<evidence type="ECO:0000313" key="4">
    <source>
        <dbReference type="Proteomes" id="UP001595791"/>
    </source>
</evidence>
<dbReference type="InterPro" id="IPR036465">
    <property type="entry name" value="vWFA_dom_sf"/>
</dbReference>
<organism evidence="3 4">
    <name type="scientific">Chitinimonas lacunae</name>
    <dbReference type="NCBI Taxonomy" id="1963018"/>
    <lineage>
        <taxon>Bacteria</taxon>
        <taxon>Pseudomonadati</taxon>
        <taxon>Pseudomonadota</taxon>
        <taxon>Betaproteobacteria</taxon>
        <taxon>Neisseriales</taxon>
        <taxon>Chitinibacteraceae</taxon>
        <taxon>Chitinimonas</taxon>
    </lineage>
</organism>
<dbReference type="PANTHER" id="PTHR41248">
    <property type="entry name" value="NORD PROTEIN"/>
    <property type="match status" value="1"/>
</dbReference>
<evidence type="ECO:0000313" key="3">
    <source>
        <dbReference type="EMBL" id="MFC4159161.1"/>
    </source>
</evidence>
<sequence>MAEAEEVITDVARHATIFVRDLWRRQRKDAPGPELTALRDTAQRLDLLLSAVFGRRFLLRAAQPPAPATFLSKVFRRAEGPRTTAALPATDGHSIWLPPLLSTSAQLSGLQQFRVLALQQAQRATRAWVPRWHGLTDPLERAVYLLLEAQAADAALVRQLPGIKQALQTMRATALAARPPLSLLPDYRVPLERLARALLTQQVEALTVLSSAQCLAQAQALAADLRRQGVVRTSGRLLYRDLWTGEVRPLPAAVRYIEGSGPLDEADPATPRSARLSRRPEVREASDDEDDQSPGTWMVQTGQPHEQAEDPVGLQRPTDRDEAVAAEEFADALSELPEARLVTTPGRAREVLLSDDAPDPQTKRLTAPAEPGQQLIRYPEWDYRVQAYRENGATVHIRTAEQGEPAWVEATLRQYRTTVNLVRRRFEMLRAQRTRLYRQLDGDELDLDAYIAAYADFQAGLPMPQGLYQTLRQQRRDLAILLLVDISGSTDGWISANKRVIDVEREALLLVSIALQGMAERNAIHAFSGEGAHGVVVRVVKRFGEPFDATISRRIARLEPEHYTRAGAAIRYATTALLQQPAQHRLLLMLSDGKPNDADEYEGRYGIEDTRQAVTEAKLQGIQPFCLTVDRQAANYVPGIFGLHHYALLPKPDLLPTVLLDWLRRLLRS</sequence>
<evidence type="ECO:0000259" key="2">
    <source>
        <dbReference type="SMART" id="SM00327"/>
    </source>
</evidence>
<dbReference type="InterPro" id="IPR002035">
    <property type="entry name" value="VWF_A"/>
</dbReference>
<dbReference type="CDD" id="cd01454">
    <property type="entry name" value="vWA_norD_type"/>
    <property type="match status" value="1"/>
</dbReference>
<feature type="compositionally biased region" description="Polar residues" evidence="1">
    <location>
        <begin position="293"/>
        <end position="304"/>
    </location>
</feature>
<evidence type="ECO:0000256" key="1">
    <source>
        <dbReference type="SAM" id="MobiDB-lite"/>
    </source>
</evidence>
<keyword evidence="4" id="KW-1185">Reference proteome</keyword>
<dbReference type="RefSeq" id="WP_378162615.1">
    <property type="nucleotide sequence ID" value="NZ_JBHSBU010000001.1"/>
</dbReference>
<dbReference type="Proteomes" id="UP001595791">
    <property type="component" value="Unassembled WGS sequence"/>
</dbReference>